<organism evidence="1 2">
    <name type="scientific">Saccharopolyspora ipomoeae</name>
    <dbReference type="NCBI Taxonomy" id="3042027"/>
    <lineage>
        <taxon>Bacteria</taxon>
        <taxon>Bacillati</taxon>
        <taxon>Actinomycetota</taxon>
        <taxon>Actinomycetes</taxon>
        <taxon>Pseudonocardiales</taxon>
        <taxon>Pseudonocardiaceae</taxon>
        <taxon>Saccharopolyspora</taxon>
    </lineage>
</organism>
<protein>
    <submittedName>
        <fullName evidence="1">Uncharacterized protein</fullName>
    </submittedName>
</protein>
<gene>
    <name evidence="1" type="ORF">QFW96_23200</name>
</gene>
<accession>A0ABT6PU71</accession>
<reference evidence="1 2" key="1">
    <citation type="submission" date="2023-04" db="EMBL/GenBank/DDBJ databases">
        <title>Draft genome sequence of Saccharopolyspora sp. TS4A08 isolated from sweet potato rhizospheric soil.</title>
        <authorList>
            <person name="Suksaard P."/>
            <person name="Duangmal K."/>
        </authorList>
    </citation>
    <scope>NUCLEOTIDE SEQUENCE [LARGE SCALE GENOMIC DNA]</scope>
    <source>
        <strain evidence="1 2">TS4A08</strain>
    </source>
</reference>
<comment type="caution">
    <text evidence="1">The sequence shown here is derived from an EMBL/GenBank/DDBJ whole genome shotgun (WGS) entry which is preliminary data.</text>
</comment>
<dbReference type="RefSeq" id="WP_281457827.1">
    <property type="nucleotide sequence ID" value="NZ_JASAOF010000019.1"/>
</dbReference>
<sequence>MAQLAAIASEWPRTAADHEVVYIGQAFGREKERTAWDRLKRHETVQRILAETTPDKQVWLTLAAITDTNLSMDVSPESAEVSDEEDLAHGNLIMATFEQGTFKKRHAVALAEAGLIRMFEPHYNTRLKSKFPAGTLASLESVRPLDLSGVVIELQGWDIGMRYGSSVRKMNQLHFAGFMIHQDQGRSAPITLQPNDDLVVYREK</sequence>
<evidence type="ECO:0000313" key="1">
    <source>
        <dbReference type="EMBL" id="MDI2031554.1"/>
    </source>
</evidence>
<name>A0ABT6PU71_9PSEU</name>
<dbReference type="EMBL" id="JASAOF010000019">
    <property type="protein sequence ID" value="MDI2031554.1"/>
    <property type="molecule type" value="Genomic_DNA"/>
</dbReference>
<evidence type="ECO:0000313" key="2">
    <source>
        <dbReference type="Proteomes" id="UP001237595"/>
    </source>
</evidence>
<keyword evidence="2" id="KW-1185">Reference proteome</keyword>
<dbReference type="Proteomes" id="UP001237595">
    <property type="component" value="Unassembled WGS sequence"/>
</dbReference>
<proteinExistence type="predicted"/>